<comment type="caution">
    <text evidence="2">The sequence shown here is derived from an EMBL/GenBank/DDBJ whole genome shotgun (WGS) entry which is preliminary data.</text>
</comment>
<dbReference type="EMBL" id="BAABJI010000001">
    <property type="protein sequence ID" value="GAA4907040.1"/>
    <property type="molecule type" value="Genomic_DNA"/>
</dbReference>
<sequence>MFNTIDANWVSAIISGLALLATVYTLWDTRKDADKIQQQVNSLSKLAKLYELSRRDNIMPSIEVGNIWVGNDWNNVVSLRNSGSTAYEFQVIEINFKGIKVISIPTRKETFKSNDGKDLKIDLNPIEEEKISRGEYEHLLLKISFNNSDGNQFVQTLEKNKHGNIPHLPILIV</sequence>
<gene>
    <name evidence="2" type="ORF">GCM10023313_07240</name>
</gene>
<dbReference type="Proteomes" id="UP001501436">
    <property type="component" value="Unassembled WGS sequence"/>
</dbReference>
<evidence type="ECO:0000313" key="2">
    <source>
        <dbReference type="EMBL" id="GAA4907040.1"/>
    </source>
</evidence>
<evidence type="ECO:0000313" key="3">
    <source>
        <dbReference type="Proteomes" id="UP001501436"/>
    </source>
</evidence>
<dbReference type="RefSeq" id="WP_345329543.1">
    <property type="nucleotide sequence ID" value="NZ_BAABJI010000001.1"/>
</dbReference>
<name>A0ABP9FL71_9SPHI</name>
<feature type="transmembrane region" description="Helical" evidence="1">
    <location>
        <begin position="6"/>
        <end position="27"/>
    </location>
</feature>
<reference evidence="3" key="1">
    <citation type="journal article" date="2019" name="Int. J. Syst. Evol. Microbiol.">
        <title>The Global Catalogue of Microorganisms (GCM) 10K type strain sequencing project: providing services to taxonomists for standard genome sequencing and annotation.</title>
        <authorList>
            <consortium name="The Broad Institute Genomics Platform"/>
            <consortium name="The Broad Institute Genome Sequencing Center for Infectious Disease"/>
            <person name="Wu L."/>
            <person name="Ma J."/>
        </authorList>
    </citation>
    <scope>NUCLEOTIDE SEQUENCE [LARGE SCALE GENOMIC DNA]</scope>
    <source>
        <strain evidence="3">JCM 18283</strain>
    </source>
</reference>
<keyword evidence="1" id="KW-1133">Transmembrane helix</keyword>
<keyword evidence="1" id="KW-0812">Transmembrane</keyword>
<keyword evidence="1" id="KW-0472">Membrane</keyword>
<organism evidence="2 3">
    <name type="scientific">Mucilaginibacter defluvii</name>
    <dbReference type="NCBI Taxonomy" id="1196019"/>
    <lineage>
        <taxon>Bacteria</taxon>
        <taxon>Pseudomonadati</taxon>
        <taxon>Bacteroidota</taxon>
        <taxon>Sphingobacteriia</taxon>
        <taxon>Sphingobacteriales</taxon>
        <taxon>Sphingobacteriaceae</taxon>
        <taxon>Mucilaginibacter</taxon>
    </lineage>
</organism>
<evidence type="ECO:0000256" key="1">
    <source>
        <dbReference type="SAM" id="Phobius"/>
    </source>
</evidence>
<protein>
    <recommendedName>
        <fullName evidence="4">FixH protein</fullName>
    </recommendedName>
</protein>
<evidence type="ECO:0008006" key="4">
    <source>
        <dbReference type="Google" id="ProtNLM"/>
    </source>
</evidence>
<proteinExistence type="predicted"/>
<keyword evidence="3" id="KW-1185">Reference proteome</keyword>
<accession>A0ABP9FL71</accession>